<dbReference type="GO" id="GO:0005737">
    <property type="term" value="C:cytoplasm"/>
    <property type="evidence" value="ECO:0007669"/>
    <property type="project" value="InterPro"/>
</dbReference>
<dbReference type="GO" id="GO:0006796">
    <property type="term" value="P:phosphate-containing compound metabolic process"/>
    <property type="evidence" value="ECO:0007669"/>
    <property type="project" value="InterPro"/>
</dbReference>
<dbReference type="InterPro" id="IPR036649">
    <property type="entry name" value="Pyrophosphatase_sf"/>
</dbReference>
<evidence type="ECO:0000256" key="4">
    <source>
        <dbReference type="ARBA" id="ARBA00022801"/>
    </source>
</evidence>
<protein>
    <recommendedName>
        <fullName evidence="2">inorganic diphosphatase</fullName>
        <ecNumber evidence="2">3.6.1.1</ecNumber>
    </recommendedName>
</protein>
<name>A0A6C0LPP3_9ZZZZ</name>
<reference evidence="6" key="1">
    <citation type="journal article" date="2020" name="Nature">
        <title>Giant virus diversity and host interactions through global metagenomics.</title>
        <authorList>
            <person name="Schulz F."/>
            <person name="Roux S."/>
            <person name="Paez-Espino D."/>
            <person name="Jungbluth S."/>
            <person name="Walsh D.A."/>
            <person name="Denef V.J."/>
            <person name="McMahon K.D."/>
            <person name="Konstantinidis K.T."/>
            <person name="Eloe-Fadrosh E.A."/>
            <person name="Kyrpides N.C."/>
            <person name="Woyke T."/>
        </authorList>
    </citation>
    <scope>NUCLEOTIDE SEQUENCE</scope>
    <source>
        <strain evidence="6">GVMAG-M-3300027963-41</strain>
    </source>
</reference>
<dbReference type="EMBL" id="MN740534">
    <property type="protein sequence ID" value="QHU31938.1"/>
    <property type="molecule type" value="Genomic_DNA"/>
</dbReference>
<dbReference type="Gene3D" id="3.90.80.10">
    <property type="entry name" value="Inorganic pyrophosphatase"/>
    <property type="match status" value="1"/>
</dbReference>
<evidence type="ECO:0000256" key="5">
    <source>
        <dbReference type="ARBA" id="ARBA00022842"/>
    </source>
</evidence>
<evidence type="ECO:0000256" key="3">
    <source>
        <dbReference type="ARBA" id="ARBA00022723"/>
    </source>
</evidence>
<evidence type="ECO:0000256" key="2">
    <source>
        <dbReference type="ARBA" id="ARBA00012146"/>
    </source>
</evidence>
<evidence type="ECO:0000256" key="1">
    <source>
        <dbReference type="ARBA" id="ARBA00001946"/>
    </source>
</evidence>
<dbReference type="EC" id="3.6.1.1" evidence="2"/>
<keyword evidence="3" id="KW-0479">Metal-binding</keyword>
<keyword evidence="5" id="KW-0460">Magnesium</keyword>
<dbReference type="PANTHER" id="PTHR10286">
    <property type="entry name" value="INORGANIC PYROPHOSPHATASE"/>
    <property type="match status" value="1"/>
</dbReference>
<organism evidence="6">
    <name type="scientific">viral metagenome</name>
    <dbReference type="NCBI Taxonomy" id="1070528"/>
    <lineage>
        <taxon>unclassified sequences</taxon>
        <taxon>metagenomes</taxon>
        <taxon>organismal metagenomes</taxon>
    </lineage>
</organism>
<comment type="cofactor">
    <cofactor evidence="1">
        <name>Mg(2+)</name>
        <dbReference type="ChEBI" id="CHEBI:18420"/>
    </cofactor>
</comment>
<keyword evidence="4" id="KW-0378">Hydrolase</keyword>
<accession>A0A6C0LPP3</accession>
<dbReference type="Pfam" id="PF00719">
    <property type="entry name" value="Pyrophosphatase"/>
    <property type="match status" value="1"/>
</dbReference>
<evidence type="ECO:0000313" key="6">
    <source>
        <dbReference type="EMBL" id="QHU31938.1"/>
    </source>
</evidence>
<dbReference type="GO" id="GO:0004427">
    <property type="term" value="F:inorganic diphosphate phosphatase activity"/>
    <property type="evidence" value="ECO:0007669"/>
    <property type="project" value="UniProtKB-EC"/>
</dbReference>
<dbReference type="AlphaFoldDB" id="A0A6C0LPP3"/>
<dbReference type="GO" id="GO:0000287">
    <property type="term" value="F:magnesium ion binding"/>
    <property type="evidence" value="ECO:0007669"/>
    <property type="project" value="InterPro"/>
</dbReference>
<sequence>MPMDPTFPVYIEIEKGGLIKYEYDKDEGKLVVDRVMPASHPYPYAYGFFPSTLGSDGDELDALIIRNSDGIKNDTTYNAYIIGALVMEDEHGMDEKVLCVLGEDYGRMGDIDVLSEDIKKTIETFFSTYKLNIPGKWSKTYGYISKNKAYDLYVEALIRYSAAT</sequence>
<dbReference type="PROSITE" id="PS00387">
    <property type="entry name" value="PPASE"/>
    <property type="match status" value="1"/>
</dbReference>
<proteinExistence type="predicted"/>
<dbReference type="InterPro" id="IPR008162">
    <property type="entry name" value="Pyrophosphatase"/>
</dbReference>
<dbReference type="SUPFAM" id="SSF50324">
    <property type="entry name" value="Inorganic pyrophosphatase"/>
    <property type="match status" value="1"/>
</dbReference>